<keyword evidence="1" id="KW-0812">Transmembrane</keyword>
<dbReference type="AlphaFoldDB" id="A0A1E8QAP9"/>
<keyword evidence="4" id="KW-1185">Reference proteome</keyword>
<comment type="caution">
    <text evidence="3">The sequence shown here is derived from an EMBL/GenBank/DDBJ whole genome shotgun (WGS) entry which is preliminary data.</text>
</comment>
<dbReference type="RefSeq" id="WP_070351104.1">
    <property type="nucleotide sequence ID" value="NZ_CP043474.1"/>
</dbReference>
<evidence type="ECO:0000256" key="1">
    <source>
        <dbReference type="SAM" id="Phobius"/>
    </source>
</evidence>
<dbReference type="InterPro" id="IPR046253">
    <property type="entry name" value="DUF6286"/>
</dbReference>
<dbReference type="Proteomes" id="UP000178953">
    <property type="component" value="Unassembled WGS sequence"/>
</dbReference>
<accession>A0A1E8QAP9</accession>
<evidence type="ECO:0000259" key="2">
    <source>
        <dbReference type="Pfam" id="PF19803"/>
    </source>
</evidence>
<gene>
    <name evidence="3" type="ORF">BEL07_00210</name>
</gene>
<sequence length="188" mass="19076">MTATQVPAPDAARARSAPSPVAAAGASIVGVLLALVLIAAGAIAVRDAALAAGLLHGRPWLPAAIDAVDVVSPATWMLPAGVVVTLLGMALVVVAFLPRRATATALAADTSVYVRHGDVATVATAAALDVPGVLDARSTATRRKVTVRCRVTGDAAEVRTLVADAVADALRPLHRAPRLAVHTREDRS</sequence>
<feature type="domain" description="DUF6286" evidence="2">
    <location>
        <begin position="86"/>
        <end position="182"/>
    </location>
</feature>
<organism evidence="3 4">
    <name type="scientific">Mycolicibacterium grossiae</name>
    <dbReference type="NCBI Taxonomy" id="1552759"/>
    <lineage>
        <taxon>Bacteria</taxon>
        <taxon>Bacillati</taxon>
        <taxon>Actinomycetota</taxon>
        <taxon>Actinomycetes</taxon>
        <taxon>Mycobacteriales</taxon>
        <taxon>Mycobacteriaceae</taxon>
        <taxon>Mycolicibacterium</taxon>
    </lineage>
</organism>
<reference evidence="3 4" key="1">
    <citation type="submission" date="2016-09" db="EMBL/GenBank/DDBJ databases">
        <title>genome sequence of Mycobacterium sp. 739 SCH.</title>
        <authorList>
            <person name="Greninger A.L."/>
            <person name="Qin X."/>
            <person name="Jerome K."/>
            <person name="Vora S."/>
            <person name="Quinn K."/>
        </authorList>
    </citation>
    <scope>NUCLEOTIDE SEQUENCE [LARGE SCALE GENOMIC DNA]</scope>
    <source>
        <strain evidence="3 4">SCH</strain>
    </source>
</reference>
<name>A0A1E8QAP9_9MYCO</name>
<dbReference type="EMBL" id="MCHX01000001">
    <property type="protein sequence ID" value="OFJ55677.1"/>
    <property type="molecule type" value="Genomic_DNA"/>
</dbReference>
<feature type="transmembrane region" description="Helical" evidence="1">
    <location>
        <begin position="21"/>
        <end position="45"/>
    </location>
</feature>
<evidence type="ECO:0000313" key="3">
    <source>
        <dbReference type="EMBL" id="OFJ55677.1"/>
    </source>
</evidence>
<protein>
    <recommendedName>
        <fullName evidence="2">DUF6286 domain-containing protein</fullName>
    </recommendedName>
</protein>
<feature type="transmembrane region" description="Helical" evidence="1">
    <location>
        <begin position="76"/>
        <end position="97"/>
    </location>
</feature>
<evidence type="ECO:0000313" key="4">
    <source>
        <dbReference type="Proteomes" id="UP000178953"/>
    </source>
</evidence>
<dbReference type="Pfam" id="PF19803">
    <property type="entry name" value="DUF6286"/>
    <property type="match status" value="1"/>
</dbReference>
<keyword evidence="1" id="KW-1133">Transmembrane helix</keyword>
<keyword evidence="1" id="KW-0472">Membrane</keyword>
<proteinExistence type="predicted"/>